<protein>
    <submittedName>
        <fullName evidence="1">Uncharacterized protein</fullName>
    </submittedName>
</protein>
<dbReference type="EMBL" id="CAADFL010000371">
    <property type="protein sequence ID" value="VFK15454.1"/>
    <property type="molecule type" value="Genomic_DNA"/>
</dbReference>
<dbReference type="EMBL" id="CAADEZ010000327">
    <property type="protein sequence ID" value="VFJ63231.1"/>
    <property type="molecule type" value="Genomic_DNA"/>
</dbReference>
<reference evidence="1" key="1">
    <citation type="submission" date="2019-02" db="EMBL/GenBank/DDBJ databases">
        <authorList>
            <person name="Gruber-Vodicka R. H."/>
            <person name="Seah K. B. B."/>
        </authorList>
    </citation>
    <scope>NUCLEOTIDE SEQUENCE</scope>
    <source>
        <strain evidence="1">BECK_BZ163</strain>
        <strain evidence="3">BECK_BZ164</strain>
        <strain evidence="2">BECK_BZ165</strain>
    </source>
</reference>
<dbReference type="AlphaFoldDB" id="A0A450T967"/>
<gene>
    <name evidence="1" type="ORF">BECKFM1743A_GA0114220_103272</name>
    <name evidence="3" type="ORF">BECKFM1743B_GA0114221_103714</name>
    <name evidence="2" type="ORF">BECKFM1743C_GA0114222_103833</name>
</gene>
<proteinExistence type="predicted"/>
<organism evidence="1">
    <name type="scientific">Candidatus Kentrum sp. FM</name>
    <dbReference type="NCBI Taxonomy" id="2126340"/>
    <lineage>
        <taxon>Bacteria</taxon>
        <taxon>Pseudomonadati</taxon>
        <taxon>Pseudomonadota</taxon>
        <taxon>Gammaproteobacteria</taxon>
        <taxon>Candidatus Kentrum</taxon>
    </lineage>
</organism>
<evidence type="ECO:0000313" key="1">
    <source>
        <dbReference type="EMBL" id="VFJ63231.1"/>
    </source>
</evidence>
<accession>A0A450T967</accession>
<evidence type="ECO:0000313" key="2">
    <source>
        <dbReference type="EMBL" id="VFJ65019.1"/>
    </source>
</evidence>
<evidence type="ECO:0000313" key="3">
    <source>
        <dbReference type="EMBL" id="VFK15454.1"/>
    </source>
</evidence>
<dbReference type="EMBL" id="CAADFA010000383">
    <property type="protein sequence ID" value="VFJ65019.1"/>
    <property type="molecule type" value="Genomic_DNA"/>
</dbReference>
<sequence>MQVIKDLPVVKSLPMMKDMPDITTSWLRYILALNRATNREKAEMNESLMIALQIALQASRDNPMSLMETMEILQHNQQMASKALSATQEKLTDYIYDQIQAVNQAFFNTLSKSEGENLSQFARREAEIMEAVANFHEQIEKIKDEFGFQFGSPGYKLVHETSGFMLYQVLPTKADVKVDDKLKPMILVPPYMLGVHILGFLPGENKSYAHSFANEGIPTYVRVVKDIMENEAVQTMTPDDDCTQTKELCAKLVEKHGKKVTLNGTCQGGYICLMNVLSGTLTDVCDALITNVAPIDGTYSEAISGMPQMHHDFITTTLPNGNKVANGYLLSLGMRFVAIDRENPLVKVLDQISLHKATEANPGKTVAALFRWLLKERVHLPLEIAKMSSHTFQEPLSEKGDLPVKLYGKALNVNDLGKLGVKWYQNYAIKDDLVTKPCAMAANKYIKGDVVECVPFPGGHVAILTSPYNKKSPVNGEFIGKDGTKYRGPVKFQLDISK</sequence>
<name>A0A450T967_9GAMM</name>
<dbReference type="InterPro" id="IPR029058">
    <property type="entry name" value="AB_hydrolase_fold"/>
</dbReference>
<dbReference type="SUPFAM" id="SSF53474">
    <property type="entry name" value="alpha/beta-Hydrolases"/>
    <property type="match status" value="1"/>
</dbReference>